<dbReference type="EC" id="4.2.1.115" evidence="3"/>
<comment type="similarity">
    <text evidence="1">Belongs to the polysaccharide synthase family.</text>
</comment>
<keyword evidence="3" id="KW-0456">Lyase</keyword>
<dbReference type="InterPro" id="IPR036291">
    <property type="entry name" value="NAD(P)-bd_dom_sf"/>
</dbReference>
<reference evidence="3 4" key="1">
    <citation type="submission" date="2021-01" db="EMBL/GenBank/DDBJ databases">
        <title>Genome seq and assembly of Flavobacterium sp. GN10.</title>
        <authorList>
            <person name="Chhetri G."/>
        </authorList>
    </citation>
    <scope>NUCLEOTIDE SEQUENCE [LARGE SCALE GENOMIC DNA]</scope>
    <source>
        <strain evidence="3 4">GN10</strain>
    </source>
</reference>
<organism evidence="3 4">
    <name type="scientific">Flavobacterium tagetis</name>
    <dbReference type="NCBI Taxonomy" id="2801336"/>
    <lineage>
        <taxon>Bacteria</taxon>
        <taxon>Pseudomonadati</taxon>
        <taxon>Bacteroidota</taxon>
        <taxon>Flavobacteriia</taxon>
        <taxon>Flavobacteriales</taxon>
        <taxon>Flavobacteriaceae</taxon>
        <taxon>Flavobacterium</taxon>
    </lineage>
</organism>
<comment type="caution">
    <text evidence="3">The sequence shown here is derived from an EMBL/GenBank/DDBJ whole genome shotgun (WGS) entry which is preliminary data.</text>
</comment>
<evidence type="ECO:0000259" key="2">
    <source>
        <dbReference type="Pfam" id="PF02719"/>
    </source>
</evidence>
<dbReference type="GO" id="GO:0016829">
    <property type="term" value="F:lyase activity"/>
    <property type="evidence" value="ECO:0007669"/>
    <property type="project" value="UniProtKB-KW"/>
</dbReference>
<dbReference type="Pfam" id="PF02719">
    <property type="entry name" value="Polysacc_synt_2"/>
    <property type="match status" value="1"/>
</dbReference>
<sequence length="336" mass="37368">MTFENKTILITGGTGSLGKALTSHIFSEYPNIKKLVILSRDEQKQFQMAQEYPEKDYPQIRFFLGDVRDQERLIRAFQGVDIVIHAAAMKHVHLAEYNPDECIKTNIGGAQNVIHAALETGVQDVVALSTDKACAPINLYGATKLTSDKLFVAANNIKGKNPIKFSVVRYGNVMGSNGSVIPFFMKKKEQGILPITDVAMTRFNISLQGGVDMVMHAIKNAWGGEIFIPKIPSYKITDVAEAIAPECELNIIGIRPGEKIHEEMITSSDSYHTFDLGKYFTILPSIPNFDLSKFISNFNAVKVPEGFNYNSGTNTEWETVDTLRKLIKEHVDGTFN</sequence>
<accession>A0ABS1KJI2</accession>
<dbReference type="PANTHER" id="PTHR43318">
    <property type="entry name" value="UDP-N-ACETYLGLUCOSAMINE 4,6-DEHYDRATASE"/>
    <property type="match status" value="1"/>
</dbReference>
<dbReference type="EMBL" id="JAERSF010000004">
    <property type="protein sequence ID" value="MBL0738847.1"/>
    <property type="molecule type" value="Genomic_DNA"/>
</dbReference>
<name>A0ABS1KJI2_9FLAO</name>
<keyword evidence="4" id="KW-1185">Reference proteome</keyword>
<dbReference type="RefSeq" id="WP_202005568.1">
    <property type="nucleotide sequence ID" value="NZ_JAERSF010000004.1"/>
</dbReference>
<dbReference type="Gene3D" id="3.40.50.720">
    <property type="entry name" value="NAD(P)-binding Rossmann-like Domain"/>
    <property type="match status" value="1"/>
</dbReference>
<gene>
    <name evidence="3" type="primary">pseB</name>
    <name evidence="3" type="ORF">JI750_18270</name>
</gene>
<dbReference type="Proteomes" id="UP000603728">
    <property type="component" value="Unassembled WGS sequence"/>
</dbReference>
<evidence type="ECO:0000313" key="4">
    <source>
        <dbReference type="Proteomes" id="UP000603728"/>
    </source>
</evidence>
<dbReference type="SUPFAM" id="SSF51735">
    <property type="entry name" value="NAD(P)-binding Rossmann-fold domains"/>
    <property type="match status" value="1"/>
</dbReference>
<protein>
    <submittedName>
        <fullName evidence="3">UDP-N-acetylglucosamine 4,6-dehydratase (Inverting)</fullName>
        <ecNumber evidence="3">4.2.1.115</ecNumber>
    </submittedName>
</protein>
<dbReference type="InterPro" id="IPR003869">
    <property type="entry name" value="Polysac_CapD-like"/>
</dbReference>
<dbReference type="NCBIfam" id="TIGR03589">
    <property type="entry name" value="PseB"/>
    <property type="match status" value="1"/>
</dbReference>
<feature type="domain" description="Polysaccharide biosynthesis protein CapD-like" evidence="2">
    <location>
        <begin position="8"/>
        <end position="282"/>
    </location>
</feature>
<dbReference type="PANTHER" id="PTHR43318:SF2">
    <property type="entry name" value="UDP-N-ACETYLGLUCOSAMINE 4,6-DEHYDRATASE (INVERTING)"/>
    <property type="match status" value="1"/>
</dbReference>
<evidence type="ECO:0000256" key="1">
    <source>
        <dbReference type="ARBA" id="ARBA00007430"/>
    </source>
</evidence>
<dbReference type="InterPro" id="IPR051203">
    <property type="entry name" value="Polysaccharide_Synthase-Rel"/>
</dbReference>
<dbReference type="CDD" id="cd05237">
    <property type="entry name" value="UDP_invert_4-6DH_SDR_e"/>
    <property type="match status" value="1"/>
</dbReference>
<evidence type="ECO:0000313" key="3">
    <source>
        <dbReference type="EMBL" id="MBL0738847.1"/>
    </source>
</evidence>
<dbReference type="InterPro" id="IPR020025">
    <property type="entry name" value="PseB"/>
</dbReference>
<proteinExistence type="inferred from homology"/>